<evidence type="ECO:0000256" key="1">
    <source>
        <dbReference type="ARBA" id="ARBA00004123"/>
    </source>
</evidence>
<keyword evidence="5" id="KW-0013">ADP-ribosylation</keyword>
<dbReference type="GO" id="GO:0006302">
    <property type="term" value="P:double-strand break repair"/>
    <property type="evidence" value="ECO:0007669"/>
    <property type="project" value="TreeGrafter"/>
</dbReference>
<evidence type="ECO:0000256" key="4">
    <source>
        <dbReference type="ARBA" id="ARBA00022695"/>
    </source>
</evidence>
<dbReference type="GO" id="GO:0003950">
    <property type="term" value="F:NAD+ poly-ADP-ribosyltransferase activity"/>
    <property type="evidence" value="ECO:0007669"/>
    <property type="project" value="UniProtKB-UniRule"/>
</dbReference>
<feature type="domain" description="PARP catalytic" evidence="12">
    <location>
        <begin position="25"/>
        <end position="253"/>
    </location>
</feature>
<evidence type="ECO:0000256" key="2">
    <source>
        <dbReference type="ARBA" id="ARBA00022676"/>
    </source>
</evidence>
<dbReference type="PANTHER" id="PTHR10459">
    <property type="entry name" value="DNA LIGASE"/>
    <property type="match status" value="1"/>
</dbReference>
<evidence type="ECO:0000256" key="3">
    <source>
        <dbReference type="ARBA" id="ARBA00022679"/>
    </source>
</evidence>
<protein>
    <recommendedName>
        <fullName evidence="10">Poly [ADP-ribose] polymerase</fullName>
        <shortName evidence="10">PARP</shortName>
        <ecNumber evidence="10">2.4.2.-</ecNumber>
    </recommendedName>
</protein>
<dbReference type="GO" id="GO:1990404">
    <property type="term" value="F:NAD+-protein mono-ADP-ribosyltransferase activity"/>
    <property type="evidence" value="ECO:0007669"/>
    <property type="project" value="TreeGrafter"/>
</dbReference>
<name>A0A813EY42_POLGL</name>
<comment type="caution">
    <text evidence="13">The sequence shown here is derived from an EMBL/GenBank/DDBJ whole genome shotgun (WGS) entry which is preliminary data.</text>
</comment>
<evidence type="ECO:0000313" key="13">
    <source>
        <dbReference type="EMBL" id="CAE8606176.1"/>
    </source>
</evidence>
<dbReference type="SUPFAM" id="SSF51621">
    <property type="entry name" value="Phosphoenolpyruvate/pyruvate domain"/>
    <property type="match status" value="1"/>
</dbReference>
<evidence type="ECO:0000256" key="8">
    <source>
        <dbReference type="ARBA" id="ARBA00024347"/>
    </source>
</evidence>
<dbReference type="CDD" id="cd01437">
    <property type="entry name" value="parp_like"/>
    <property type="match status" value="1"/>
</dbReference>
<dbReference type="Gene3D" id="3.20.20.60">
    <property type="entry name" value="Phosphoenolpyruvate-binding domains"/>
    <property type="match status" value="1"/>
</dbReference>
<proteinExistence type="inferred from homology"/>
<evidence type="ECO:0000256" key="7">
    <source>
        <dbReference type="ARBA" id="ARBA00023242"/>
    </source>
</evidence>
<evidence type="ECO:0000313" key="14">
    <source>
        <dbReference type="Proteomes" id="UP000654075"/>
    </source>
</evidence>
<dbReference type="GO" id="GO:0005730">
    <property type="term" value="C:nucleolus"/>
    <property type="evidence" value="ECO:0007669"/>
    <property type="project" value="TreeGrafter"/>
</dbReference>
<keyword evidence="14" id="KW-1185">Reference proteome</keyword>
<accession>A0A813EY42</accession>
<sequence>MLEALADIELATKLLTSGSCPGLENPLDAHHRKLKCNFTPLMSSSDEWKLMELYMKNTHGATHSAYELKLHQLFDLDRQGEVERFEVNRKDSNRQLLWHGSRLTNWCGILSQGLRIAPPEAPVSGYMFGKGVYFADSVSKSANYCCTNKNNPRGVMLLCEVALGEMNELLQSDSKAKEHLGGKTSTLGQGRLAPDPAVYRVLPDGVHVPVGPLKEANVKGTSLQYNEFIVYEVERIRMRNEEARRRAIAFKEIGADVVFLEAPPDEATMREDCATLKGAATMANLVEFSKTPLLGKTRIEELGYKIAIHPVTMLNASIGAMFRWAKELRDGDGRHDTKTKQTPPEDGGRGLPELMPFGDLQRMVGFPQYFAQAELYRKAHSEFAAEPAEKRQKTS</sequence>
<keyword evidence="3 10" id="KW-0808">Transferase</keyword>
<comment type="catalytic activity">
    <reaction evidence="9">
        <text>NAD(+) + (ADP-D-ribosyl)n-acceptor = nicotinamide + (ADP-D-ribosyl)n+1-acceptor + H(+).</text>
        <dbReference type="EC" id="2.4.2.30"/>
    </reaction>
</comment>
<gene>
    <name evidence="13" type="ORF">PGLA1383_LOCUS24163</name>
</gene>
<dbReference type="Pfam" id="PF00644">
    <property type="entry name" value="PARP"/>
    <property type="match status" value="1"/>
</dbReference>
<evidence type="ECO:0000259" key="12">
    <source>
        <dbReference type="PROSITE" id="PS51059"/>
    </source>
</evidence>
<keyword evidence="4" id="KW-0548">Nucleotidyltransferase</keyword>
<dbReference type="Gene3D" id="3.90.228.10">
    <property type="match status" value="1"/>
</dbReference>
<organism evidence="13 14">
    <name type="scientific">Polarella glacialis</name>
    <name type="common">Dinoflagellate</name>
    <dbReference type="NCBI Taxonomy" id="89957"/>
    <lineage>
        <taxon>Eukaryota</taxon>
        <taxon>Sar</taxon>
        <taxon>Alveolata</taxon>
        <taxon>Dinophyceae</taxon>
        <taxon>Suessiales</taxon>
        <taxon>Suessiaceae</taxon>
        <taxon>Polarella</taxon>
    </lineage>
</organism>
<dbReference type="FunFam" id="3.90.228.10:FF:000002">
    <property type="entry name" value="Poly [ADP-ribose] polymerase"/>
    <property type="match status" value="1"/>
</dbReference>
<evidence type="ECO:0000256" key="10">
    <source>
        <dbReference type="RuleBase" id="RU362114"/>
    </source>
</evidence>
<dbReference type="Proteomes" id="UP000654075">
    <property type="component" value="Unassembled WGS sequence"/>
</dbReference>
<dbReference type="InterPro" id="IPR040442">
    <property type="entry name" value="Pyrv_kinase-like_dom_sf"/>
</dbReference>
<evidence type="ECO:0000256" key="6">
    <source>
        <dbReference type="ARBA" id="ARBA00023027"/>
    </source>
</evidence>
<keyword evidence="7" id="KW-0539">Nucleus</keyword>
<keyword evidence="2 10" id="KW-0328">Glycosyltransferase</keyword>
<dbReference type="GO" id="GO:0016779">
    <property type="term" value="F:nucleotidyltransferase activity"/>
    <property type="evidence" value="ECO:0007669"/>
    <property type="project" value="UniProtKB-KW"/>
</dbReference>
<keyword evidence="6 10" id="KW-0520">NAD</keyword>
<dbReference type="AlphaFoldDB" id="A0A813EY42"/>
<evidence type="ECO:0000256" key="9">
    <source>
        <dbReference type="ARBA" id="ARBA00033987"/>
    </source>
</evidence>
<feature type="region of interest" description="Disordered" evidence="11">
    <location>
        <begin position="331"/>
        <end position="354"/>
    </location>
</feature>
<dbReference type="PROSITE" id="PS51059">
    <property type="entry name" value="PARP_CATALYTIC"/>
    <property type="match status" value="1"/>
</dbReference>
<comment type="subcellular location">
    <subcellularLocation>
        <location evidence="1">Nucleus</location>
    </subcellularLocation>
</comment>
<dbReference type="InterPro" id="IPR015813">
    <property type="entry name" value="Pyrv/PenolPyrv_kinase-like_dom"/>
</dbReference>
<dbReference type="OrthoDB" id="2017365at2759"/>
<dbReference type="EMBL" id="CAJNNV010018765">
    <property type="protein sequence ID" value="CAE8606176.1"/>
    <property type="molecule type" value="Genomic_DNA"/>
</dbReference>
<dbReference type="GO" id="GO:0070212">
    <property type="term" value="P:protein poly-ADP-ribosylation"/>
    <property type="evidence" value="ECO:0007669"/>
    <property type="project" value="TreeGrafter"/>
</dbReference>
<evidence type="ECO:0000256" key="5">
    <source>
        <dbReference type="ARBA" id="ARBA00022765"/>
    </source>
</evidence>
<dbReference type="EC" id="2.4.2.-" evidence="10"/>
<dbReference type="PANTHER" id="PTHR10459:SF60">
    <property type="entry name" value="POLY [ADP-RIBOSE] POLYMERASE 2"/>
    <property type="match status" value="1"/>
</dbReference>
<dbReference type="InterPro" id="IPR050800">
    <property type="entry name" value="ARTD/PARP"/>
</dbReference>
<comment type="similarity">
    <text evidence="8">Belongs to the ARTD/PARP family.</text>
</comment>
<reference evidence="13" key="1">
    <citation type="submission" date="2021-02" db="EMBL/GenBank/DDBJ databases">
        <authorList>
            <person name="Dougan E. K."/>
            <person name="Rhodes N."/>
            <person name="Thang M."/>
            <person name="Chan C."/>
        </authorList>
    </citation>
    <scope>NUCLEOTIDE SEQUENCE</scope>
</reference>
<dbReference type="InterPro" id="IPR012317">
    <property type="entry name" value="Poly(ADP-ribose)pol_cat_dom"/>
</dbReference>
<dbReference type="SUPFAM" id="SSF56399">
    <property type="entry name" value="ADP-ribosylation"/>
    <property type="match status" value="1"/>
</dbReference>
<evidence type="ECO:0000256" key="11">
    <source>
        <dbReference type="SAM" id="MobiDB-lite"/>
    </source>
</evidence>